<organism evidence="1 2">
    <name type="scientific">Trichothecium roseum</name>
    <dbReference type="NCBI Taxonomy" id="47278"/>
    <lineage>
        <taxon>Eukaryota</taxon>
        <taxon>Fungi</taxon>
        <taxon>Dikarya</taxon>
        <taxon>Ascomycota</taxon>
        <taxon>Pezizomycotina</taxon>
        <taxon>Sordariomycetes</taxon>
        <taxon>Hypocreomycetidae</taxon>
        <taxon>Hypocreales</taxon>
        <taxon>Hypocreales incertae sedis</taxon>
        <taxon>Trichothecium</taxon>
    </lineage>
</organism>
<proteinExistence type="predicted"/>
<name>A0ACC0UVF6_9HYPO</name>
<sequence length="169" mass="19304">MVLHYTRDEGYELKFRNQEWNKLLIPRSPADQLGSGILAPVHGPCEQPLEPQTDDGSFTAIRGNLSYLQVKQGAQAEIHKTWMQKKPLIGFTDLISLVPPFLPLPECSITTVLRPLPEIKGHLLWGEGRAGFRIRLFHEIIRIKKEKETSPNLERLEGLLSRYKTGLQR</sequence>
<dbReference type="EMBL" id="CM047945">
    <property type="protein sequence ID" value="KAI9898102.1"/>
    <property type="molecule type" value="Genomic_DNA"/>
</dbReference>
<evidence type="ECO:0000313" key="2">
    <source>
        <dbReference type="Proteomes" id="UP001163324"/>
    </source>
</evidence>
<evidence type="ECO:0000313" key="1">
    <source>
        <dbReference type="EMBL" id="KAI9898102.1"/>
    </source>
</evidence>
<reference evidence="1" key="1">
    <citation type="submission" date="2022-10" db="EMBL/GenBank/DDBJ databases">
        <title>Complete Genome of Trichothecium roseum strain YXFP-22015, a Plant Pathogen Isolated from Citrus.</title>
        <authorList>
            <person name="Wang Y."/>
            <person name="Zhu L."/>
        </authorList>
    </citation>
    <scope>NUCLEOTIDE SEQUENCE</scope>
    <source>
        <strain evidence="1">YXFP-22015</strain>
    </source>
</reference>
<keyword evidence="2" id="KW-1185">Reference proteome</keyword>
<comment type="caution">
    <text evidence="1">The sequence shown here is derived from an EMBL/GenBank/DDBJ whole genome shotgun (WGS) entry which is preliminary data.</text>
</comment>
<dbReference type="Proteomes" id="UP001163324">
    <property type="component" value="Chromosome 6"/>
</dbReference>
<accession>A0ACC0UVF6</accession>
<gene>
    <name evidence="1" type="ORF">N3K66_006462</name>
</gene>
<protein>
    <submittedName>
        <fullName evidence="1">Uncharacterized protein</fullName>
    </submittedName>
</protein>